<evidence type="ECO:0000313" key="2">
    <source>
        <dbReference type="Proteomes" id="UP000242869"/>
    </source>
</evidence>
<gene>
    <name evidence="1" type="ORF">SAMN05660284_01249</name>
</gene>
<dbReference type="STRING" id="83765.SAMN05660284_01249"/>
<dbReference type="OrthoDB" id="5431733at2"/>
<protein>
    <submittedName>
        <fullName evidence="1">Uncharacterized protein</fullName>
    </submittedName>
</protein>
<dbReference type="Proteomes" id="UP000242869">
    <property type="component" value="Unassembled WGS sequence"/>
</dbReference>
<proteinExistence type="predicted"/>
<organism evidence="1 2">
    <name type="scientific">Formivibrio citricus</name>
    <dbReference type="NCBI Taxonomy" id="83765"/>
    <lineage>
        <taxon>Bacteria</taxon>
        <taxon>Pseudomonadati</taxon>
        <taxon>Pseudomonadota</taxon>
        <taxon>Betaproteobacteria</taxon>
        <taxon>Neisseriales</taxon>
        <taxon>Chitinibacteraceae</taxon>
        <taxon>Formivibrio</taxon>
    </lineage>
</organism>
<sequence length="119" mass="13793">MFIVDRSAAVLKPKQPFLDWLNNLPGNDIVLTLDEMRSDCTVVLIPESVEQEDGIAHVDDIADKLFEMELASWVSDEQLWPQKRNLKLFWEWFDVEIHLGVMDCVSEDIHNTPSDHGYH</sequence>
<dbReference type="AlphaFoldDB" id="A0A1I4Y790"/>
<reference evidence="2" key="1">
    <citation type="submission" date="2016-10" db="EMBL/GenBank/DDBJ databases">
        <authorList>
            <person name="Varghese N."/>
            <person name="Submissions S."/>
        </authorList>
    </citation>
    <scope>NUCLEOTIDE SEQUENCE [LARGE SCALE GENOMIC DNA]</scope>
    <source>
        <strain evidence="2">DSM 6150</strain>
    </source>
</reference>
<keyword evidence="2" id="KW-1185">Reference proteome</keyword>
<name>A0A1I4Y790_9NEIS</name>
<dbReference type="RefSeq" id="WP_091192851.1">
    <property type="nucleotide sequence ID" value="NZ_FOVE01000007.1"/>
</dbReference>
<accession>A0A1I4Y790</accession>
<dbReference type="EMBL" id="FOVE01000007">
    <property type="protein sequence ID" value="SFN33911.1"/>
    <property type="molecule type" value="Genomic_DNA"/>
</dbReference>
<evidence type="ECO:0000313" key="1">
    <source>
        <dbReference type="EMBL" id="SFN33911.1"/>
    </source>
</evidence>